<dbReference type="PANTHER" id="PTHR45138">
    <property type="entry name" value="REGULATORY COMPONENTS OF SENSORY TRANSDUCTION SYSTEM"/>
    <property type="match status" value="1"/>
</dbReference>
<keyword evidence="4" id="KW-1133">Transmembrane helix</keyword>
<dbReference type="EC" id="2.7.7.65" evidence="1"/>
<dbReference type="InterPro" id="IPR050469">
    <property type="entry name" value="Diguanylate_Cyclase"/>
</dbReference>
<organism evidence="6 7">
    <name type="scientific">Vibrio algarum</name>
    <dbReference type="NCBI Taxonomy" id="3020714"/>
    <lineage>
        <taxon>Bacteria</taxon>
        <taxon>Pseudomonadati</taxon>
        <taxon>Pseudomonadota</taxon>
        <taxon>Gammaproteobacteria</taxon>
        <taxon>Vibrionales</taxon>
        <taxon>Vibrionaceae</taxon>
        <taxon>Vibrio</taxon>
    </lineage>
</organism>
<evidence type="ECO:0000256" key="2">
    <source>
        <dbReference type="ARBA" id="ARBA00034247"/>
    </source>
</evidence>
<dbReference type="PROSITE" id="PS50887">
    <property type="entry name" value="GGDEF"/>
    <property type="match status" value="1"/>
</dbReference>
<evidence type="ECO:0000256" key="1">
    <source>
        <dbReference type="ARBA" id="ARBA00012528"/>
    </source>
</evidence>
<dbReference type="InterPro" id="IPR000160">
    <property type="entry name" value="GGDEF_dom"/>
</dbReference>
<feature type="coiled-coil region" evidence="3">
    <location>
        <begin position="105"/>
        <end position="132"/>
    </location>
</feature>
<evidence type="ECO:0000313" key="6">
    <source>
        <dbReference type="EMBL" id="MDB1124789.1"/>
    </source>
</evidence>
<evidence type="ECO:0000259" key="5">
    <source>
        <dbReference type="PROSITE" id="PS50887"/>
    </source>
</evidence>
<evidence type="ECO:0000313" key="7">
    <source>
        <dbReference type="Proteomes" id="UP001210678"/>
    </source>
</evidence>
<feature type="domain" description="GGDEF" evidence="5">
    <location>
        <begin position="329"/>
        <end position="473"/>
    </location>
</feature>
<evidence type="ECO:0000256" key="4">
    <source>
        <dbReference type="SAM" id="Phobius"/>
    </source>
</evidence>
<dbReference type="EMBL" id="JAQLOI010000001">
    <property type="protein sequence ID" value="MDB1124789.1"/>
    <property type="molecule type" value="Genomic_DNA"/>
</dbReference>
<dbReference type="SUPFAM" id="SSF55073">
    <property type="entry name" value="Nucleotide cyclase"/>
    <property type="match status" value="1"/>
</dbReference>
<feature type="transmembrane region" description="Helical" evidence="4">
    <location>
        <begin position="224"/>
        <end position="244"/>
    </location>
</feature>
<sequence length="495" mass="55778">MLFISHLGLVVSIILGMSFSRYHNEWNVKVENMAGLSASHLSSYATFLSVSVAGRNYANLLMRSTTDNLKAIPNLMFAEISGVSDYSSHNVQVRYLVDINKAWRLDVTSTDIEDLEKQLVVLEEKLSSTATSEKIRLKKLNYLVNKAKVELIGLRESLELQSLTIPERPPNIERDKYFLDEDNELLHILVDLRNKNKGGVWAVIDASQLTTIRNNLLFDVVKEAILALLISTMLIYIVTLWLVSPLKNLSVLMKEDVEKIDQSQISELRRQDEIGDLARSYSSLITRIKNQLRVLHNQTETDPLTGLGSRYKYQNQAALMMQSALQNGDFVYFVLCDIDNFKPFNDTYGHTVGDNALTAVANSMNDIILPHELGCRLGGEEFVFILSGDDETLLNKRVRDINQSVAVLNIPHINNPPYDIVTISIGAVPIVAMKDSISFEEVQRLLDTSFVKSDKQLYAAKDKGRNLVLFDEAIAINDEDLSLFHHKKAPSDMSQ</sequence>
<keyword evidence="3" id="KW-0175">Coiled coil</keyword>
<protein>
    <recommendedName>
        <fullName evidence="1">diguanylate cyclase</fullName>
        <ecNumber evidence="1">2.7.7.65</ecNumber>
    </recommendedName>
</protein>
<dbReference type="Gene3D" id="6.10.340.10">
    <property type="match status" value="1"/>
</dbReference>
<proteinExistence type="predicted"/>
<evidence type="ECO:0000256" key="3">
    <source>
        <dbReference type="SAM" id="Coils"/>
    </source>
</evidence>
<reference evidence="6 7" key="1">
    <citation type="submission" date="2023-01" db="EMBL/GenBank/DDBJ databases">
        <title>Vibrio sp. KJ40-1 sp.nov, isolated from marine algae.</title>
        <authorList>
            <person name="Butt M."/>
            <person name="Kim J.M.J."/>
            <person name="Jeon C.O.C."/>
        </authorList>
    </citation>
    <scope>NUCLEOTIDE SEQUENCE [LARGE SCALE GENOMIC DNA]</scope>
    <source>
        <strain evidence="6 7">KJ40-1</strain>
    </source>
</reference>
<dbReference type="Pfam" id="PF00990">
    <property type="entry name" value="GGDEF"/>
    <property type="match status" value="1"/>
</dbReference>
<dbReference type="Gene3D" id="3.30.70.270">
    <property type="match status" value="1"/>
</dbReference>
<accession>A0ABT4YTA3</accession>
<dbReference type="PANTHER" id="PTHR45138:SF9">
    <property type="entry name" value="DIGUANYLATE CYCLASE DGCM-RELATED"/>
    <property type="match status" value="1"/>
</dbReference>
<comment type="catalytic activity">
    <reaction evidence="2">
        <text>2 GTP = 3',3'-c-di-GMP + 2 diphosphate</text>
        <dbReference type="Rhea" id="RHEA:24898"/>
        <dbReference type="ChEBI" id="CHEBI:33019"/>
        <dbReference type="ChEBI" id="CHEBI:37565"/>
        <dbReference type="ChEBI" id="CHEBI:58805"/>
        <dbReference type="EC" id="2.7.7.65"/>
    </reaction>
</comment>
<dbReference type="RefSeq" id="WP_272137623.1">
    <property type="nucleotide sequence ID" value="NZ_JAQLOI010000001.1"/>
</dbReference>
<dbReference type="InterPro" id="IPR043128">
    <property type="entry name" value="Rev_trsase/Diguanyl_cyclase"/>
</dbReference>
<dbReference type="CDD" id="cd01949">
    <property type="entry name" value="GGDEF"/>
    <property type="match status" value="1"/>
</dbReference>
<keyword evidence="7" id="KW-1185">Reference proteome</keyword>
<name>A0ABT4YTA3_9VIBR</name>
<dbReference type="NCBIfam" id="TIGR00254">
    <property type="entry name" value="GGDEF"/>
    <property type="match status" value="1"/>
</dbReference>
<comment type="caution">
    <text evidence="6">The sequence shown here is derived from an EMBL/GenBank/DDBJ whole genome shotgun (WGS) entry which is preliminary data.</text>
</comment>
<keyword evidence="4" id="KW-0812">Transmembrane</keyword>
<dbReference type="SMART" id="SM00267">
    <property type="entry name" value="GGDEF"/>
    <property type="match status" value="1"/>
</dbReference>
<gene>
    <name evidence="6" type="ORF">PGX00_14475</name>
</gene>
<keyword evidence="4" id="KW-0472">Membrane</keyword>
<dbReference type="InterPro" id="IPR029787">
    <property type="entry name" value="Nucleotide_cyclase"/>
</dbReference>
<dbReference type="Proteomes" id="UP001210678">
    <property type="component" value="Unassembled WGS sequence"/>
</dbReference>